<evidence type="ECO:0000256" key="1">
    <source>
        <dbReference type="SAM" id="MobiDB-lite"/>
    </source>
</evidence>
<gene>
    <name evidence="2" type="ORF">B0T17DRAFT_599955</name>
</gene>
<protein>
    <submittedName>
        <fullName evidence="2">Uncharacterized protein</fullName>
    </submittedName>
</protein>
<evidence type="ECO:0000313" key="2">
    <source>
        <dbReference type="EMBL" id="KAK0625429.1"/>
    </source>
</evidence>
<sequence>MTSDRNDPKARIAPKEFIATSSESPAKMITAQKDRKAIERLTNRIPNFDWNSLWTMDGFQLNSSVDFSLPQFRNFLLRREFTSVQRTPSPKLQIDDLKLPIRVRNNVTVLFLAMLHFKSWFGHEVFWNHINRSIGCNERNAEVFYEVYLDGRRTSLIHQLGVPNRTAKLVDAWIGFLENFHDEQKTDSLDTSSPHNKFLRSEWNMKRCSGSLKDSGVVLHQQLKPTFVGKSTFAVAHQNPSASEAEKENQLGITNLCSVESINPVTSTPQSSHEDNESSGTDDTDDRCFKQSPRAPNPPASITKTNKKRKHSSSSEPSDERATERQVLTKKARGSSPINSRLRNQPRRLGSGSASNRPLTDSDSSSSSSVNNHKSLVHTLAEGRGLSGKNANSFNNAQDSKLGLIQDQIHIIHNRLDHRGDYIRHEIKRVWNESIPSIVDEVNSHLNKVVVHHKKKNDEYAKRLGGLQSDLSALDESLTGKVRRRRAKHHKLHTLVNELGEKLSILMKKVESESSYNAENDSKHVVTLSLEVQQLAEIVNKIMPRLVKTENDIHTQGPLMRSKVTAQQSEIGMLYQRLNGLSASQTVLEKRFNMQGDLIKEQAKTIDLLKGEMDGLKAQLRQR</sequence>
<feature type="region of interest" description="Disordered" evidence="1">
    <location>
        <begin position="263"/>
        <end position="373"/>
    </location>
</feature>
<dbReference type="AlphaFoldDB" id="A0AA40C5I7"/>
<evidence type="ECO:0000313" key="3">
    <source>
        <dbReference type="Proteomes" id="UP001174934"/>
    </source>
</evidence>
<organism evidence="2 3">
    <name type="scientific">Bombardia bombarda</name>
    <dbReference type="NCBI Taxonomy" id="252184"/>
    <lineage>
        <taxon>Eukaryota</taxon>
        <taxon>Fungi</taxon>
        <taxon>Dikarya</taxon>
        <taxon>Ascomycota</taxon>
        <taxon>Pezizomycotina</taxon>
        <taxon>Sordariomycetes</taxon>
        <taxon>Sordariomycetidae</taxon>
        <taxon>Sordariales</taxon>
        <taxon>Lasiosphaeriaceae</taxon>
        <taxon>Bombardia</taxon>
    </lineage>
</organism>
<proteinExistence type="predicted"/>
<comment type="caution">
    <text evidence="2">The sequence shown here is derived from an EMBL/GenBank/DDBJ whole genome shotgun (WGS) entry which is preliminary data.</text>
</comment>
<dbReference type="Proteomes" id="UP001174934">
    <property type="component" value="Unassembled WGS sequence"/>
</dbReference>
<reference evidence="2" key="1">
    <citation type="submission" date="2023-06" db="EMBL/GenBank/DDBJ databases">
        <title>Genome-scale phylogeny and comparative genomics of the fungal order Sordariales.</title>
        <authorList>
            <consortium name="Lawrence Berkeley National Laboratory"/>
            <person name="Hensen N."/>
            <person name="Bonometti L."/>
            <person name="Westerberg I."/>
            <person name="Brannstrom I.O."/>
            <person name="Guillou S."/>
            <person name="Cros-Aarteil S."/>
            <person name="Calhoun S."/>
            <person name="Haridas S."/>
            <person name="Kuo A."/>
            <person name="Mondo S."/>
            <person name="Pangilinan J."/>
            <person name="Riley R."/>
            <person name="LaButti K."/>
            <person name="Andreopoulos B."/>
            <person name="Lipzen A."/>
            <person name="Chen C."/>
            <person name="Yanf M."/>
            <person name="Daum C."/>
            <person name="Ng V."/>
            <person name="Clum A."/>
            <person name="Steindorff A."/>
            <person name="Ohm R."/>
            <person name="Martin F."/>
            <person name="Silar P."/>
            <person name="Natvig D."/>
            <person name="Lalanne C."/>
            <person name="Gautier V."/>
            <person name="Ament-velasquez S.L."/>
            <person name="Kruys A."/>
            <person name="Hutchinson M.I."/>
            <person name="Powell A.J."/>
            <person name="Barry K."/>
            <person name="Miller A.N."/>
            <person name="Grigoriev I.V."/>
            <person name="Debuchy R."/>
            <person name="Gladieux P."/>
            <person name="Thoren M.H."/>
            <person name="Johannesson H."/>
        </authorList>
    </citation>
    <scope>NUCLEOTIDE SEQUENCE</scope>
    <source>
        <strain evidence="2">SMH3391-2</strain>
    </source>
</reference>
<dbReference type="EMBL" id="JAULSR010000003">
    <property type="protein sequence ID" value="KAK0625429.1"/>
    <property type="molecule type" value="Genomic_DNA"/>
</dbReference>
<keyword evidence="3" id="KW-1185">Reference proteome</keyword>
<name>A0AA40C5I7_9PEZI</name>
<accession>A0AA40C5I7</accession>